<evidence type="ECO:0000313" key="2">
    <source>
        <dbReference type="Proteomes" id="UP001497392"/>
    </source>
</evidence>
<sequence length="44" mass="5173">WKALLYFTLFFYGACFLALQDIRYTLALARPQRNCGTLLRNTKT</sequence>
<keyword evidence="2" id="KW-1185">Reference proteome</keyword>
<gene>
    <name evidence="1" type="primary">pbf1</name>
    <name evidence="1" type="ORF">VP750_LOCUS7434</name>
</gene>
<dbReference type="EMBL" id="CAXHTA020000013">
    <property type="protein sequence ID" value="CAL5225694.1"/>
    <property type="molecule type" value="Genomic_DNA"/>
</dbReference>
<organism evidence="1 2">
    <name type="scientific">Coccomyxa viridis</name>
    <dbReference type="NCBI Taxonomy" id="1274662"/>
    <lineage>
        <taxon>Eukaryota</taxon>
        <taxon>Viridiplantae</taxon>
        <taxon>Chlorophyta</taxon>
        <taxon>core chlorophytes</taxon>
        <taxon>Trebouxiophyceae</taxon>
        <taxon>Trebouxiophyceae incertae sedis</taxon>
        <taxon>Coccomyxaceae</taxon>
        <taxon>Coccomyxa</taxon>
    </lineage>
</organism>
<proteinExistence type="predicted"/>
<evidence type="ECO:0000313" key="1">
    <source>
        <dbReference type="EMBL" id="CAL5225694.1"/>
    </source>
</evidence>
<protein>
    <submittedName>
        <fullName evidence="1">Pbf1 protein</fullName>
    </submittedName>
</protein>
<comment type="caution">
    <text evidence="1">The sequence shown here is derived from an EMBL/GenBank/DDBJ whole genome shotgun (WGS) entry which is preliminary data.</text>
</comment>
<feature type="non-terminal residue" evidence="1">
    <location>
        <position position="1"/>
    </location>
</feature>
<feature type="non-terminal residue" evidence="1">
    <location>
        <position position="44"/>
    </location>
</feature>
<dbReference type="Proteomes" id="UP001497392">
    <property type="component" value="Unassembled WGS sequence"/>
</dbReference>
<name>A0ABP1G379_9CHLO</name>
<accession>A0ABP1G379</accession>
<reference evidence="1 2" key="1">
    <citation type="submission" date="2024-06" db="EMBL/GenBank/DDBJ databases">
        <authorList>
            <person name="Kraege A."/>
            <person name="Thomma B."/>
        </authorList>
    </citation>
    <scope>NUCLEOTIDE SEQUENCE [LARGE SCALE GENOMIC DNA]</scope>
</reference>